<feature type="domain" description="HTH cro/C1-type" evidence="1">
    <location>
        <begin position="14"/>
        <end position="46"/>
    </location>
</feature>
<name>A0A369NMV6_EGGLN</name>
<dbReference type="NCBIfam" id="TIGR03070">
    <property type="entry name" value="couple_hipB"/>
    <property type="match status" value="1"/>
</dbReference>
<dbReference type="InterPro" id="IPR010982">
    <property type="entry name" value="Lambda_DNA-bd_dom_sf"/>
</dbReference>
<evidence type="ECO:0000259" key="1">
    <source>
        <dbReference type="PROSITE" id="PS50943"/>
    </source>
</evidence>
<dbReference type="RefSeq" id="WP_015761037.1">
    <property type="nucleotide sequence ID" value="NZ_BQNE01000001.1"/>
</dbReference>
<dbReference type="Pfam" id="PF01381">
    <property type="entry name" value="HTH_3"/>
    <property type="match status" value="1"/>
</dbReference>
<evidence type="ECO:0000313" key="3">
    <source>
        <dbReference type="EMBL" id="RDB84876.1"/>
    </source>
</evidence>
<reference evidence="2 7" key="2">
    <citation type="submission" date="2019-11" db="EMBL/GenBank/DDBJ databases">
        <title>Whole genome shotgun sequencing (WGS) data from Adlercreutzia equolifaciens ResAG-91, Eggerthella lenta MRI-F36, MRI-F37, MRI-F40, ResAG-49, ResAG-88, ResAG-121, ResAG-145, and Gordonibacter sp. ResAG-5, ResAG-26, ResAG-43, ResAG-50, ResAG-59.</title>
        <authorList>
            <person name="Stoll D.A."/>
            <person name="Danylec N."/>
            <person name="Franz C.M.A.P."/>
            <person name="Huch M."/>
        </authorList>
    </citation>
    <scope>NUCLEOTIDE SEQUENCE [LARGE SCALE GENOMIC DNA]</scope>
    <source>
        <strain evidence="2 7">ResAG-88</strain>
    </source>
</reference>
<dbReference type="EMBL" id="PPTY01000014">
    <property type="protein sequence ID" value="RDB84876.1"/>
    <property type="molecule type" value="Genomic_DNA"/>
</dbReference>
<evidence type="ECO:0000313" key="6">
    <source>
        <dbReference type="Proteomes" id="UP000253915"/>
    </source>
</evidence>
<evidence type="ECO:0000313" key="7">
    <source>
        <dbReference type="Proteomes" id="UP000436429"/>
    </source>
</evidence>
<accession>A0A369NMV6</accession>
<proteinExistence type="predicted"/>
<comment type="caution">
    <text evidence="3">The sequence shown here is derived from an EMBL/GenBank/DDBJ whole genome shotgun (WGS) entry which is preliminary data.</text>
</comment>
<dbReference type="InterPro" id="IPR001387">
    <property type="entry name" value="Cro/C1-type_HTH"/>
</dbReference>
<dbReference type="Gene3D" id="1.10.260.40">
    <property type="entry name" value="lambda repressor-like DNA-binding domains"/>
    <property type="match status" value="1"/>
</dbReference>
<organism evidence="3 5">
    <name type="scientific">Eggerthella lenta</name>
    <name type="common">Eubacterium lentum</name>
    <dbReference type="NCBI Taxonomy" id="84112"/>
    <lineage>
        <taxon>Bacteria</taxon>
        <taxon>Bacillati</taxon>
        <taxon>Actinomycetota</taxon>
        <taxon>Coriobacteriia</taxon>
        <taxon>Eggerthellales</taxon>
        <taxon>Eggerthellaceae</taxon>
        <taxon>Eggerthella</taxon>
    </lineage>
</organism>
<dbReference type="PROSITE" id="PS50943">
    <property type="entry name" value="HTH_CROC1"/>
    <property type="match status" value="1"/>
</dbReference>
<reference evidence="5 6" key="1">
    <citation type="journal article" date="2018" name="Elife">
        <title>Discovery and characterization of a prevalent human gut bacterial enzyme sufficient for the inactivation of a family of plant toxins.</title>
        <authorList>
            <person name="Koppel N."/>
            <person name="Bisanz J.E."/>
            <person name="Pandelia M.E."/>
            <person name="Turnbaugh P.J."/>
            <person name="Balskus E.P."/>
        </authorList>
    </citation>
    <scope>NUCLEOTIDE SEQUENCE [LARGE SCALE GENOMIC DNA]</scope>
    <source>
        <strain evidence="4 6">16A</strain>
        <strain evidence="3 5">FAA1-1-60AUCSF</strain>
    </source>
</reference>
<sequence>MTTYATAQELGRIVREERKRKGYTQSKLARFSGVGINFVSNLENGKETSELGKTLRVLQTLGMDLSADSRDA</sequence>
<dbReference type="SMART" id="SM00530">
    <property type="entry name" value="HTH_XRE"/>
    <property type="match status" value="1"/>
</dbReference>
<evidence type="ECO:0000313" key="5">
    <source>
        <dbReference type="Proteomes" id="UP000253857"/>
    </source>
</evidence>
<dbReference type="GO" id="GO:0003677">
    <property type="term" value="F:DNA binding"/>
    <property type="evidence" value="ECO:0007669"/>
    <property type="project" value="InterPro"/>
</dbReference>
<protein>
    <submittedName>
        <fullName evidence="3">Transcriptional regulator</fullName>
    </submittedName>
    <submittedName>
        <fullName evidence="2">Type II toxin-antitoxin system Y4mF family antitoxin</fullName>
    </submittedName>
</protein>
<evidence type="ECO:0000313" key="2">
    <source>
        <dbReference type="EMBL" id="MVN32868.1"/>
    </source>
</evidence>
<dbReference type="Proteomes" id="UP000436429">
    <property type="component" value="Unassembled WGS sequence"/>
</dbReference>
<dbReference type="Proteomes" id="UP000253915">
    <property type="component" value="Unassembled WGS sequence"/>
</dbReference>
<gene>
    <name evidence="4" type="ORF">C1853_14890</name>
    <name evidence="3" type="ORF">C1871_09030</name>
    <name evidence="2" type="ORF">GO726_06755</name>
</gene>
<dbReference type="CDD" id="cd00093">
    <property type="entry name" value="HTH_XRE"/>
    <property type="match status" value="1"/>
</dbReference>
<dbReference type="SUPFAM" id="SSF47413">
    <property type="entry name" value="lambda repressor-like DNA-binding domains"/>
    <property type="match status" value="1"/>
</dbReference>
<dbReference type="InterPro" id="IPR017507">
    <property type="entry name" value="Tscrpt_reg_HipB-like"/>
</dbReference>
<dbReference type="AlphaFoldDB" id="A0A369NMV6"/>
<dbReference type="EMBL" id="WPOM01000010">
    <property type="protein sequence ID" value="MVN32868.1"/>
    <property type="molecule type" value="Genomic_DNA"/>
</dbReference>
<dbReference type="EMBL" id="PPUQ01000032">
    <property type="protein sequence ID" value="RDC34043.1"/>
    <property type="molecule type" value="Genomic_DNA"/>
</dbReference>
<evidence type="ECO:0000313" key="4">
    <source>
        <dbReference type="EMBL" id="RDC34043.1"/>
    </source>
</evidence>
<dbReference type="Proteomes" id="UP000253857">
    <property type="component" value="Unassembled WGS sequence"/>
</dbReference>